<dbReference type="InterPro" id="IPR002539">
    <property type="entry name" value="MaoC-like_dom"/>
</dbReference>
<evidence type="ECO:0000259" key="1">
    <source>
        <dbReference type="Pfam" id="PF01575"/>
    </source>
</evidence>
<dbReference type="Gene3D" id="3.10.129.10">
    <property type="entry name" value="Hotdog Thioesterase"/>
    <property type="match status" value="1"/>
</dbReference>
<feature type="domain" description="MaoC-like" evidence="1">
    <location>
        <begin position="13"/>
        <end position="112"/>
    </location>
</feature>
<dbReference type="STRING" id="1164594.SAMN05216204_14915"/>
<dbReference type="Proteomes" id="UP000198639">
    <property type="component" value="Unassembled WGS sequence"/>
</dbReference>
<dbReference type="InterPro" id="IPR039375">
    <property type="entry name" value="NodN-like"/>
</dbReference>
<organism evidence="2 3">
    <name type="scientific">Massilia yuzhufengensis</name>
    <dbReference type="NCBI Taxonomy" id="1164594"/>
    <lineage>
        <taxon>Bacteria</taxon>
        <taxon>Pseudomonadati</taxon>
        <taxon>Pseudomonadota</taxon>
        <taxon>Betaproteobacteria</taxon>
        <taxon>Burkholderiales</taxon>
        <taxon>Oxalobacteraceae</taxon>
        <taxon>Telluria group</taxon>
        <taxon>Massilia</taxon>
    </lineage>
</organism>
<protein>
    <submittedName>
        <fullName evidence="2">Acyl dehydratase</fullName>
    </submittedName>
</protein>
<dbReference type="CDD" id="cd03450">
    <property type="entry name" value="NodN"/>
    <property type="match status" value="1"/>
</dbReference>
<name>A0A1I1WRA4_9BURK</name>
<dbReference type="PANTHER" id="PTHR42993">
    <property type="entry name" value="MAOC-LIKE DEHYDRATASE DOMAIN-CONTAINING PROTEIN"/>
    <property type="match status" value="1"/>
</dbReference>
<dbReference type="EMBL" id="FOLD01000049">
    <property type="protein sequence ID" value="SFD95630.1"/>
    <property type="molecule type" value="Genomic_DNA"/>
</dbReference>
<evidence type="ECO:0000313" key="2">
    <source>
        <dbReference type="EMBL" id="SFD95630.1"/>
    </source>
</evidence>
<evidence type="ECO:0000313" key="3">
    <source>
        <dbReference type="Proteomes" id="UP000198639"/>
    </source>
</evidence>
<dbReference type="Pfam" id="PF01575">
    <property type="entry name" value="MaoC_dehydratas"/>
    <property type="match status" value="1"/>
</dbReference>
<sequence length="155" mass="16611">MTRTISFAGLAAVVGTEVAVSGWFEVGQDRIDAFAEATDDRQWIHVDPERCARESPFGAPVAHGFLTLSLLPAMLESALTIEGMRMGVNYGLNKVRFPAPLPAGSRVRARWTLAAADPIEGGLQLTWDVKIEPASPSGASVRPVCAAEFLIRAYG</sequence>
<proteinExistence type="predicted"/>
<keyword evidence="3" id="KW-1185">Reference proteome</keyword>
<dbReference type="PANTHER" id="PTHR42993:SF1">
    <property type="entry name" value="MAOC-LIKE DEHYDRATASE DOMAIN-CONTAINING PROTEIN"/>
    <property type="match status" value="1"/>
</dbReference>
<dbReference type="InterPro" id="IPR029069">
    <property type="entry name" value="HotDog_dom_sf"/>
</dbReference>
<dbReference type="SUPFAM" id="SSF54637">
    <property type="entry name" value="Thioesterase/thiol ester dehydrase-isomerase"/>
    <property type="match status" value="1"/>
</dbReference>
<reference evidence="3" key="1">
    <citation type="submission" date="2016-10" db="EMBL/GenBank/DDBJ databases">
        <authorList>
            <person name="Varghese N."/>
            <person name="Submissions S."/>
        </authorList>
    </citation>
    <scope>NUCLEOTIDE SEQUENCE [LARGE SCALE GENOMIC DNA]</scope>
    <source>
        <strain evidence="3">CGMCC 1.12041</strain>
    </source>
</reference>
<dbReference type="AlphaFoldDB" id="A0A1I1WRA4"/>
<accession>A0A1I1WRA4</accession>
<dbReference type="RefSeq" id="WP_091877400.1">
    <property type="nucleotide sequence ID" value="NZ_FOLD01000049.1"/>
</dbReference>
<dbReference type="OrthoDB" id="9801735at2"/>
<gene>
    <name evidence="2" type="ORF">SAMN05216204_14915</name>
</gene>